<dbReference type="Gene3D" id="1.10.357.10">
    <property type="entry name" value="Tetracycline Repressor, domain 2"/>
    <property type="match status" value="1"/>
</dbReference>
<dbReference type="InterPro" id="IPR036271">
    <property type="entry name" value="Tet_transcr_reg_TetR-rel_C_sf"/>
</dbReference>
<name>A0ABT5SLE4_9MICO</name>
<comment type="caution">
    <text evidence="2">The sequence shown here is derived from an EMBL/GenBank/DDBJ whole genome shotgun (WGS) entry which is preliminary data.</text>
</comment>
<sequence>LQDEGHLRNDLDAERVGQLVTAMMDGLQLQWLLDPDAVDMAGLFEDFLHLLEIPAPREDDAAEGRASASPE</sequence>
<gene>
    <name evidence="2" type="ORF">PUW80_15095</name>
</gene>
<dbReference type="SUPFAM" id="SSF48498">
    <property type="entry name" value="Tetracyclin repressor-like, C-terminal domain"/>
    <property type="match status" value="1"/>
</dbReference>
<dbReference type="EMBL" id="JAQZCI010000031">
    <property type="protein sequence ID" value="MDD7963669.1"/>
    <property type="molecule type" value="Genomic_DNA"/>
</dbReference>
<dbReference type="Proteomes" id="UP001218170">
    <property type="component" value="Unassembled WGS sequence"/>
</dbReference>
<dbReference type="RefSeq" id="WP_274265070.1">
    <property type="nucleotide sequence ID" value="NZ_JAQZCI010000031.1"/>
</dbReference>
<keyword evidence="3" id="KW-1185">Reference proteome</keyword>
<protein>
    <submittedName>
        <fullName evidence="2">TetR family transcriptional regulator C-terminal domain-containing protein</fullName>
    </submittedName>
</protein>
<accession>A0ABT5SLE4</accession>
<proteinExistence type="predicted"/>
<dbReference type="InterPro" id="IPR039538">
    <property type="entry name" value="BetI_C"/>
</dbReference>
<organism evidence="2 3">
    <name type="scientific">Microbacterium thalli</name>
    <dbReference type="NCBI Taxonomy" id="3027921"/>
    <lineage>
        <taxon>Bacteria</taxon>
        <taxon>Bacillati</taxon>
        <taxon>Actinomycetota</taxon>
        <taxon>Actinomycetes</taxon>
        <taxon>Micrococcales</taxon>
        <taxon>Microbacteriaceae</taxon>
        <taxon>Microbacterium</taxon>
    </lineage>
</organism>
<reference evidence="2 3" key="1">
    <citation type="submission" date="2023-02" db="EMBL/GenBank/DDBJ databases">
        <title>Study of novel species of the Microbacterium genus.</title>
        <authorList>
            <person name="Arroyo-Herrera I."/>
            <person name="Roman-Ponce B."/>
            <person name="Vasquez-Murrieta M.S."/>
        </authorList>
    </citation>
    <scope>NUCLEOTIDE SEQUENCE [LARGE SCALE GENOMIC DNA]</scope>
    <source>
        <strain evidence="2 3">NE1TT3</strain>
    </source>
</reference>
<feature type="non-terminal residue" evidence="2">
    <location>
        <position position="1"/>
    </location>
</feature>
<dbReference type="Pfam" id="PF13977">
    <property type="entry name" value="TetR_C_6"/>
    <property type="match status" value="1"/>
</dbReference>
<feature type="domain" description="BetI-type transcriptional repressor C-terminal" evidence="1">
    <location>
        <begin position="1"/>
        <end position="40"/>
    </location>
</feature>
<evidence type="ECO:0000313" key="2">
    <source>
        <dbReference type="EMBL" id="MDD7963669.1"/>
    </source>
</evidence>
<evidence type="ECO:0000313" key="3">
    <source>
        <dbReference type="Proteomes" id="UP001218170"/>
    </source>
</evidence>
<evidence type="ECO:0000259" key="1">
    <source>
        <dbReference type="Pfam" id="PF13977"/>
    </source>
</evidence>